<keyword evidence="1" id="KW-0862">Zinc</keyword>
<dbReference type="KEGG" id="aplc:110979845"/>
<dbReference type="SMART" id="SM00355">
    <property type="entry name" value="ZnF_C2H2"/>
    <property type="match status" value="2"/>
</dbReference>
<evidence type="ECO:0000259" key="3">
    <source>
        <dbReference type="PROSITE" id="PS50157"/>
    </source>
</evidence>
<dbReference type="PANTHER" id="PTHR33936:SF25">
    <property type="entry name" value="C2H2-TYPE DOMAIN-CONTAINING PROTEIN"/>
    <property type="match status" value="1"/>
</dbReference>
<evidence type="ECO:0000256" key="1">
    <source>
        <dbReference type="PROSITE-ProRule" id="PRU00042"/>
    </source>
</evidence>
<feature type="region of interest" description="Disordered" evidence="2">
    <location>
        <begin position="1290"/>
        <end position="1316"/>
    </location>
</feature>
<dbReference type="PROSITE" id="PS00028">
    <property type="entry name" value="ZINC_FINGER_C2H2_1"/>
    <property type="match status" value="1"/>
</dbReference>
<keyword evidence="1" id="KW-0479">Metal-binding</keyword>
<feature type="compositionally biased region" description="Polar residues" evidence="2">
    <location>
        <begin position="101"/>
        <end position="111"/>
    </location>
</feature>
<evidence type="ECO:0000256" key="2">
    <source>
        <dbReference type="SAM" id="MobiDB-lite"/>
    </source>
</evidence>
<accession>A0A8B7YJ86</accession>
<dbReference type="RefSeq" id="XP_022091646.1">
    <property type="nucleotide sequence ID" value="XM_022235954.1"/>
</dbReference>
<dbReference type="Proteomes" id="UP000694845">
    <property type="component" value="Unplaced"/>
</dbReference>
<feature type="region of interest" description="Disordered" evidence="2">
    <location>
        <begin position="569"/>
        <end position="593"/>
    </location>
</feature>
<dbReference type="OrthoDB" id="1902038at2759"/>
<evidence type="ECO:0000313" key="5">
    <source>
        <dbReference type="RefSeq" id="XP_022091646.1"/>
    </source>
</evidence>
<proteinExistence type="predicted"/>
<protein>
    <submittedName>
        <fullName evidence="5">Uncharacterized protein LOC110979845 isoform X1</fullName>
    </submittedName>
</protein>
<name>A0A8B7YJ86_ACAPL</name>
<evidence type="ECO:0000313" key="4">
    <source>
        <dbReference type="Proteomes" id="UP000694845"/>
    </source>
</evidence>
<feature type="region of interest" description="Disordered" evidence="2">
    <location>
        <begin position="98"/>
        <end position="117"/>
    </location>
</feature>
<organism evidence="4 5">
    <name type="scientific">Acanthaster planci</name>
    <name type="common">Crown-of-thorns starfish</name>
    <dbReference type="NCBI Taxonomy" id="133434"/>
    <lineage>
        <taxon>Eukaryota</taxon>
        <taxon>Metazoa</taxon>
        <taxon>Echinodermata</taxon>
        <taxon>Eleutherozoa</taxon>
        <taxon>Asterozoa</taxon>
        <taxon>Asteroidea</taxon>
        <taxon>Valvatacea</taxon>
        <taxon>Valvatida</taxon>
        <taxon>Acanthasteridae</taxon>
        <taxon>Acanthaster</taxon>
    </lineage>
</organism>
<dbReference type="InterPro" id="IPR052797">
    <property type="entry name" value="RegFact_GeneExpr_CellDeath"/>
</dbReference>
<dbReference type="OMA" id="CEICHIC"/>
<gene>
    <name evidence="5" type="primary">LOC110979845</name>
</gene>
<dbReference type="GO" id="GO:0008270">
    <property type="term" value="F:zinc ion binding"/>
    <property type="evidence" value="ECO:0007669"/>
    <property type="project" value="UniProtKB-KW"/>
</dbReference>
<keyword evidence="1" id="KW-0863">Zinc-finger</keyword>
<reference evidence="5" key="1">
    <citation type="submission" date="2025-08" db="UniProtKB">
        <authorList>
            <consortium name="RefSeq"/>
        </authorList>
    </citation>
    <scope>IDENTIFICATION</scope>
</reference>
<dbReference type="GeneID" id="110979845"/>
<dbReference type="PROSITE" id="PS50157">
    <property type="entry name" value="ZINC_FINGER_C2H2_2"/>
    <property type="match status" value="1"/>
</dbReference>
<sequence length="1316" mass="151611">MHAVRVHVVDGHNRGLEFILKIDQPDDDKGMIQGRQREGWMTKKRRHHLQSQQQCQAEPMDRPTKCETMCDQQKEQMASTDQKLISPPPSTRQLRRLAVRPQSQPQPMISKTSERKPPKVILPKAVAPSSIKNAADTLEIIRSNIRQVNDLQTEIRMNSKCFDANTIQSHTRLETLEYRIPKVRCPVSEDIVYNNNAVSPTMCNVFKQKYMPGLSSLLGWKCQLEEHRKRAQNDLSYVATDQVSFSLTDVEHMLALHKAAATRRNVERELEWFAHTHLHPRTIHIHPSVQAIRKFQNLLLCTGWDAVLEDYDMAVGHLAKVCCDRWLSACHINWFIKQLNEMQSETLCIYNNDAGNIENLISGQSLVPDGNPKPTSLLFICCVTKVDSGQVFICSENQPGFHYSLCHLDTVTERITYADSLGWKVPDILPKYLAAYHAAVYGPSDMRDYEWHFCHEPTPTGGHHSCTAHCAVQYPHQTCLSISGPVVIVITAIACLQHDTFLHLTSANQEANPQLIYLQTPTKYACYLRKVLAAWLAEQAIQLEYIVPTEVTNPLQMTNLTLASENENLVSDPEDDTPEIPAMTPDKKASSEPVKLQVQTDEGKKIFKCPCCQKTSKKGFNIKRHILRAHPEQDLKDLEEGNCLCLHCGRRFRRICDLRQHLQNCHATIFTVEQVSFDSMQEFELWKESLEEAECCSFAHYSGFRNKGECRFRYLQCNRSGIYKQRGVGKRQTKHSGTCKIDNNCTASMKVTCQMNGRVDVECHRTHYGHQKDRELMWLPRKKREEIAAKLGQGISRDRIMSDMVDSEGEVMKQRELARVSDIYDVKKSLGVETVQKHLNEKESVLAWILQWEATEENPVLFYKLPGLNPDPNLDLQAEDYIIILQSPFQKHMAQKLASRGVWCDSTQGTNIYDFHLITLLALNEFGEGFPMAWCISNREDESTVRIFFTKVKENCGDLNPCWFMADTAFMYSNLWSSVFWSSPRRLICPWHVDQAWKEELKNEISDLAVQAQVYKMLRVVLEQQDETSFEDSLQRLLGRLSVSDKTMAFRKYFIKEWIPKMHQWAYCYRTSHCLNPGVFSEAFHIIFQCMYLQGHVNKRVDSCLVHLLKFIRDKTFNWMVKFPRVKVTMRMKLIHDRHLRSMLLSFNQVKQLGERQCWQVQTEDKNNSYIVERLSITCPVKECRLRCEECNVCVHLFLCNCADCLINSTICKHIHLIQRLVRLQILIHNEEAEVAGGETEELKHRLCSTLRQMTSMVEATSDANLEVLRDLDKTLLSSYQRLNHSIHQGISSGQDKRPASGESQGSQTKKAKLQI</sequence>
<dbReference type="Gene3D" id="3.30.160.60">
    <property type="entry name" value="Classic Zinc Finger"/>
    <property type="match status" value="1"/>
</dbReference>
<keyword evidence="4" id="KW-1185">Reference proteome</keyword>
<dbReference type="PANTHER" id="PTHR33936">
    <property type="entry name" value="PROTEIN CBG17840"/>
    <property type="match status" value="1"/>
</dbReference>
<dbReference type="InterPro" id="IPR013087">
    <property type="entry name" value="Znf_C2H2_type"/>
</dbReference>
<feature type="domain" description="C2H2-type" evidence="3">
    <location>
        <begin position="643"/>
        <end position="667"/>
    </location>
</feature>